<evidence type="ECO:0000256" key="7">
    <source>
        <dbReference type="ARBA" id="ARBA00022729"/>
    </source>
</evidence>
<dbReference type="InterPro" id="IPR011782">
    <property type="entry name" value="Pept_S1C_Do"/>
</dbReference>
<evidence type="ECO:0000256" key="16">
    <source>
        <dbReference type="SAM" id="MobiDB-lite"/>
    </source>
</evidence>
<keyword evidence="12" id="KW-0346">Stress response</keyword>
<dbReference type="Pfam" id="PF00595">
    <property type="entry name" value="PDZ"/>
    <property type="match status" value="1"/>
</dbReference>
<dbReference type="OrthoDB" id="7358927at2"/>
<evidence type="ECO:0000256" key="11">
    <source>
        <dbReference type="ARBA" id="ARBA00022825"/>
    </source>
</evidence>
<evidence type="ECO:0000256" key="4">
    <source>
        <dbReference type="ARBA" id="ARBA00013035"/>
    </source>
</evidence>
<dbReference type="EMBL" id="CP002083">
    <property type="protein sequence ID" value="ADJ22947.1"/>
    <property type="molecule type" value="Genomic_DNA"/>
</dbReference>
<evidence type="ECO:0000256" key="15">
    <source>
        <dbReference type="PIRSR" id="PIRSR611782-2"/>
    </source>
</evidence>
<evidence type="ECO:0000256" key="5">
    <source>
        <dbReference type="ARBA" id="ARBA00013958"/>
    </source>
</evidence>
<name>D8JVQ8_HYPDA</name>
<keyword evidence="6 18" id="KW-0645">Protease</keyword>
<dbReference type="STRING" id="582899.Hden_1133"/>
<dbReference type="CDD" id="cd10839">
    <property type="entry name" value="cpPDZ1_DegP-like"/>
    <property type="match status" value="1"/>
</dbReference>
<dbReference type="InterPro" id="IPR001940">
    <property type="entry name" value="Peptidase_S1C"/>
</dbReference>
<dbReference type="PRINTS" id="PR00834">
    <property type="entry name" value="PROTEASES2C"/>
</dbReference>
<dbReference type="SUPFAM" id="SSF50156">
    <property type="entry name" value="PDZ domain-like"/>
    <property type="match status" value="2"/>
</dbReference>
<dbReference type="RefSeq" id="WP_013215162.1">
    <property type="nucleotide sequence ID" value="NC_014313.1"/>
</dbReference>
<keyword evidence="11" id="KW-0720">Serine protease</keyword>
<feature type="domain" description="PDZ" evidence="17">
    <location>
        <begin position="441"/>
        <end position="488"/>
    </location>
</feature>
<dbReference type="GO" id="GO:0004252">
    <property type="term" value="F:serine-type endopeptidase activity"/>
    <property type="evidence" value="ECO:0007669"/>
    <property type="project" value="InterPro"/>
</dbReference>
<keyword evidence="10 18" id="KW-0378">Hydrolase</keyword>
<dbReference type="SMART" id="SM00228">
    <property type="entry name" value="PDZ"/>
    <property type="match status" value="2"/>
</dbReference>
<evidence type="ECO:0000259" key="17">
    <source>
        <dbReference type="PROSITE" id="PS50106"/>
    </source>
</evidence>
<dbReference type="GO" id="GO:0006508">
    <property type="term" value="P:proteolysis"/>
    <property type="evidence" value="ECO:0007669"/>
    <property type="project" value="UniProtKB-KW"/>
</dbReference>
<dbReference type="Pfam" id="PF13365">
    <property type="entry name" value="Trypsin_2"/>
    <property type="match status" value="1"/>
</dbReference>
<keyword evidence="8" id="KW-0677">Repeat</keyword>
<dbReference type="HOGENOM" id="CLU_020120_1_0_5"/>
<sequence length="530" mass="55782">MLFPNRAPKIATSRITKIAPSFVALAAVATAGFGYFIPSYTVRADTNAAQTIETPMGRAPLSFADLIERVKPAVVSVSVVNDGGASKLAENKKNDKFDKRGGGNFNMPDLPPDHPLHDFFKNLPKDFGQQEERPKIVQGQGSGFVISPDGYVVTNNHVIDGATKIVITFDNDDTKYEAKLVGADQRTDVALLKIDSTKTFPAVKFSTKAPRVGDWALAVGNPFGLGGTVTAGIVSALARDIGSGPYDYMQIDAAVNRGNSGGPTFNLDGDVIGVNTAIFSPSGGNVGIAFDIPAKTVSEVVTQLKATGTVKRGWLGVKIQNVDEDTASSLGLNEAHGALVSEVTANGPAAAAGIKTQDAILQVNDSKVADSRDLARKIAELSPDSPVNIKVWRNNAEKVINVKLGLFPKNAEALLSGDNDQNDNNSNKEDSKPAQTELSQLGVTLMPARSGSNQEGVVIAEVDPSSDAAEKGLKAGDVILEVSGETVKTPDDVSAGVKKAQGLQRKAVLLHIKSSDQKRFVAVQLSTKKG</sequence>
<evidence type="ECO:0000256" key="12">
    <source>
        <dbReference type="ARBA" id="ARBA00023016"/>
    </source>
</evidence>
<organism evidence="18 19">
    <name type="scientific">Hyphomicrobium denitrificans (strain ATCC 51888 / DSM 1869 / NCIMB 11706 / TK 0415)</name>
    <dbReference type="NCBI Taxonomy" id="582899"/>
    <lineage>
        <taxon>Bacteria</taxon>
        <taxon>Pseudomonadati</taxon>
        <taxon>Pseudomonadota</taxon>
        <taxon>Alphaproteobacteria</taxon>
        <taxon>Hyphomicrobiales</taxon>
        <taxon>Hyphomicrobiaceae</taxon>
        <taxon>Hyphomicrobium</taxon>
    </lineage>
</organism>
<evidence type="ECO:0000313" key="19">
    <source>
        <dbReference type="Proteomes" id="UP000002033"/>
    </source>
</evidence>
<dbReference type="InterPro" id="IPR001478">
    <property type="entry name" value="PDZ"/>
</dbReference>
<gene>
    <name evidence="18" type="ordered locus">Hden_1133</name>
</gene>
<evidence type="ECO:0000313" key="18">
    <source>
        <dbReference type="EMBL" id="ADJ22947.1"/>
    </source>
</evidence>
<dbReference type="PROSITE" id="PS50106">
    <property type="entry name" value="PDZ"/>
    <property type="match status" value="2"/>
</dbReference>
<dbReference type="NCBIfam" id="TIGR02037">
    <property type="entry name" value="degP_htrA_DO"/>
    <property type="match status" value="1"/>
</dbReference>
<feature type="binding site" evidence="15">
    <location>
        <begin position="258"/>
        <end position="260"/>
    </location>
    <ligand>
        <name>substrate</name>
    </ligand>
</feature>
<dbReference type="KEGG" id="hdn:Hden_1133"/>
<comment type="subcellular location">
    <subcellularLocation>
        <location evidence="2">Periplasm</location>
    </subcellularLocation>
</comment>
<comment type="similarity">
    <text evidence="3">Belongs to the peptidase S1C family.</text>
</comment>
<dbReference type="PANTHER" id="PTHR22939">
    <property type="entry name" value="SERINE PROTEASE FAMILY S1C HTRA-RELATED"/>
    <property type="match status" value="1"/>
</dbReference>
<evidence type="ECO:0000256" key="6">
    <source>
        <dbReference type="ARBA" id="ARBA00022670"/>
    </source>
</evidence>
<feature type="domain" description="PDZ" evidence="17">
    <location>
        <begin position="299"/>
        <end position="368"/>
    </location>
</feature>
<dbReference type="PANTHER" id="PTHR22939:SF130">
    <property type="entry name" value="PERIPLASMIC SERINE ENDOPROTEASE DEGP-LIKE-RELATED"/>
    <property type="match status" value="1"/>
</dbReference>
<evidence type="ECO:0000256" key="1">
    <source>
        <dbReference type="ARBA" id="ARBA00001772"/>
    </source>
</evidence>
<dbReference type="InterPro" id="IPR009003">
    <property type="entry name" value="Peptidase_S1_PA"/>
</dbReference>
<feature type="binding site" evidence="15">
    <location>
        <position position="157"/>
    </location>
    <ligand>
        <name>substrate</name>
    </ligand>
</feature>
<dbReference type="EC" id="3.4.21.107" evidence="4"/>
<dbReference type="AlphaFoldDB" id="D8JVQ8"/>
<evidence type="ECO:0000256" key="2">
    <source>
        <dbReference type="ARBA" id="ARBA00004418"/>
    </source>
</evidence>
<evidence type="ECO:0000256" key="13">
    <source>
        <dbReference type="ARBA" id="ARBA00032850"/>
    </source>
</evidence>
<dbReference type="SUPFAM" id="SSF50494">
    <property type="entry name" value="Trypsin-like serine proteases"/>
    <property type="match status" value="1"/>
</dbReference>
<feature type="binding site" evidence="15">
    <location>
        <position position="188"/>
    </location>
    <ligand>
        <name>substrate</name>
    </ligand>
</feature>
<evidence type="ECO:0000256" key="9">
    <source>
        <dbReference type="ARBA" id="ARBA00022764"/>
    </source>
</evidence>
<keyword evidence="19" id="KW-1185">Reference proteome</keyword>
<dbReference type="Pfam" id="PF13180">
    <property type="entry name" value="PDZ_2"/>
    <property type="match status" value="1"/>
</dbReference>
<accession>D8JVQ8</accession>
<evidence type="ECO:0000256" key="10">
    <source>
        <dbReference type="ARBA" id="ARBA00022801"/>
    </source>
</evidence>
<dbReference type="InterPro" id="IPR036034">
    <property type="entry name" value="PDZ_sf"/>
</dbReference>
<comment type="catalytic activity">
    <reaction evidence="1">
        <text>Acts on substrates that are at least partially unfolded. The cleavage site P1 residue is normally between a pair of hydrophobic residues, such as Val-|-Val.</text>
        <dbReference type="EC" id="3.4.21.107"/>
    </reaction>
</comment>
<proteinExistence type="inferred from homology"/>
<feature type="active site" description="Charge relay system" evidence="14">
    <location>
        <position position="157"/>
    </location>
</feature>
<protein>
    <recommendedName>
        <fullName evidence="5">Probable periplasmic serine endoprotease DegP-like</fullName>
        <ecNumber evidence="4">3.4.21.107</ecNumber>
    </recommendedName>
    <alternativeName>
        <fullName evidence="13">Protease Do</fullName>
    </alternativeName>
</protein>
<evidence type="ECO:0000256" key="3">
    <source>
        <dbReference type="ARBA" id="ARBA00010541"/>
    </source>
</evidence>
<dbReference type="Proteomes" id="UP000002033">
    <property type="component" value="Chromosome"/>
</dbReference>
<keyword evidence="7" id="KW-0732">Signal</keyword>
<dbReference type="Gene3D" id="2.30.42.10">
    <property type="match status" value="2"/>
</dbReference>
<evidence type="ECO:0000256" key="8">
    <source>
        <dbReference type="ARBA" id="ARBA00022737"/>
    </source>
</evidence>
<feature type="region of interest" description="Disordered" evidence="16">
    <location>
        <begin position="415"/>
        <end position="434"/>
    </location>
</feature>
<dbReference type="Gene3D" id="2.40.10.120">
    <property type="match status" value="1"/>
</dbReference>
<evidence type="ECO:0000256" key="14">
    <source>
        <dbReference type="PIRSR" id="PIRSR611782-1"/>
    </source>
</evidence>
<feature type="active site" description="Charge relay system" evidence="14">
    <location>
        <position position="188"/>
    </location>
</feature>
<reference evidence="19" key="1">
    <citation type="journal article" date="2011" name="J. Bacteriol.">
        <title>Genome sequences of eight morphologically diverse alphaproteobacteria.</title>
        <authorList>
            <consortium name="US DOE Joint Genome Institute"/>
            <person name="Brown P.J."/>
            <person name="Kysela D.T."/>
            <person name="Buechlein A."/>
            <person name="Hemmerich C."/>
            <person name="Brun Y.V."/>
        </authorList>
    </citation>
    <scope>NUCLEOTIDE SEQUENCE [LARGE SCALE GENOMIC DNA]</scope>
    <source>
        <strain evidence="19">ATCC 51888 / DSM 1869 / NCIB 11706 / TK 0415</strain>
    </source>
</reference>
<keyword evidence="9" id="KW-0574">Periplasm</keyword>
<dbReference type="eggNOG" id="COG0265">
    <property type="taxonomic scope" value="Bacteria"/>
</dbReference>
<feature type="active site" description="Charge relay system" evidence="14">
    <location>
        <position position="260"/>
    </location>
</feature>